<evidence type="ECO:0000313" key="3">
    <source>
        <dbReference type="Proteomes" id="UP000436522"/>
    </source>
</evidence>
<sequence length="217" mass="23710">MLCYGDSNTYGQTTANLPDDRYPHDVRWPGVLRQELGAEWMVIEEGLSGRTTVSDDPIEGAEKNGRTYLRPCIMSHKPLDLVILMLGTNDLKIRFNKTPGEIAMGIGALISDIKSMPAGLNGRVPEMLVVAPPPTAMDLKDWSGVFQDAQEKSRALAAEYERIADMHEVHFFDAALVVRSSDDDGFHLDVAAHLALGQAIAQEVAAIGWLPQEQPGA</sequence>
<reference evidence="2 3" key="1">
    <citation type="submission" date="2019-12" db="EMBL/GenBank/DDBJ databases">
        <title>Roseobacter cerasinus sp. nov., isolated from seawater around aquaculture.</title>
        <authorList>
            <person name="Muramatsu S."/>
            <person name="Takabe Y."/>
            <person name="Mori K."/>
            <person name="Takaichi S."/>
            <person name="Hanada S."/>
        </authorList>
    </citation>
    <scope>NUCLEOTIDE SEQUENCE [LARGE SCALE GENOMIC DNA]</scope>
    <source>
        <strain evidence="2 3">AI77</strain>
    </source>
</reference>
<evidence type="ECO:0000313" key="2">
    <source>
        <dbReference type="EMBL" id="GFE51954.1"/>
    </source>
</evidence>
<dbReference type="EMBL" id="BLIV01000008">
    <property type="protein sequence ID" value="GFE51954.1"/>
    <property type="molecule type" value="Genomic_DNA"/>
</dbReference>
<protein>
    <submittedName>
        <fullName evidence="2">Hydrolase</fullName>
    </submittedName>
</protein>
<dbReference type="InterPro" id="IPR013830">
    <property type="entry name" value="SGNH_hydro"/>
</dbReference>
<dbReference type="Proteomes" id="UP000436522">
    <property type="component" value="Unassembled WGS sequence"/>
</dbReference>
<keyword evidence="2" id="KW-0378">Hydrolase</keyword>
<dbReference type="Gene3D" id="3.40.50.1110">
    <property type="entry name" value="SGNH hydrolase"/>
    <property type="match status" value="1"/>
</dbReference>
<dbReference type="GO" id="GO:0016788">
    <property type="term" value="F:hydrolase activity, acting on ester bonds"/>
    <property type="evidence" value="ECO:0007669"/>
    <property type="project" value="UniProtKB-ARBA"/>
</dbReference>
<organism evidence="2 3">
    <name type="scientific">Roseobacter cerasinus</name>
    <dbReference type="NCBI Taxonomy" id="2602289"/>
    <lineage>
        <taxon>Bacteria</taxon>
        <taxon>Pseudomonadati</taxon>
        <taxon>Pseudomonadota</taxon>
        <taxon>Alphaproteobacteria</taxon>
        <taxon>Rhodobacterales</taxon>
        <taxon>Roseobacteraceae</taxon>
        <taxon>Roseobacter</taxon>
    </lineage>
</organism>
<evidence type="ECO:0000259" key="1">
    <source>
        <dbReference type="Pfam" id="PF13472"/>
    </source>
</evidence>
<dbReference type="CDD" id="cd01839">
    <property type="entry name" value="SGNH_arylesterase_like"/>
    <property type="match status" value="1"/>
</dbReference>
<feature type="domain" description="SGNH hydrolase-type esterase" evidence="1">
    <location>
        <begin position="3"/>
        <end position="193"/>
    </location>
</feature>
<comment type="caution">
    <text evidence="2">The sequence shown here is derived from an EMBL/GenBank/DDBJ whole genome shotgun (WGS) entry which is preliminary data.</text>
</comment>
<dbReference type="AlphaFoldDB" id="A0A640VWH8"/>
<gene>
    <name evidence="2" type="ORF">So717_37070</name>
</gene>
<keyword evidence="3" id="KW-1185">Reference proteome</keyword>
<name>A0A640VWH8_9RHOB</name>
<dbReference type="Pfam" id="PF13472">
    <property type="entry name" value="Lipase_GDSL_2"/>
    <property type="match status" value="1"/>
</dbReference>
<proteinExistence type="predicted"/>
<dbReference type="InterPro" id="IPR036514">
    <property type="entry name" value="SGNH_hydro_sf"/>
</dbReference>
<accession>A0A640VWH8</accession>
<dbReference type="SUPFAM" id="SSF52266">
    <property type="entry name" value="SGNH hydrolase"/>
    <property type="match status" value="1"/>
</dbReference>